<feature type="domain" description="Serine aminopeptidase S33" evidence="4">
    <location>
        <begin position="80"/>
        <end position="194"/>
    </location>
</feature>
<dbReference type="Gene3D" id="3.40.50.1820">
    <property type="entry name" value="alpha/beta hydrolase"/>
    <property type="match status" value="1"/>
</dbReference>
<dbReference type="EMBL" id="RHJS01000002">
    <property type="protein sequence ID" value="RRK35285.1"/>
    <property type="molecule type" value="Genomic_DNA"/>
</dbReference>
<gene>
    <name evidence="5" type="ORF">EBB54_10255</name>
</gene>
<name>A0A3R8JTM8_9FIRM</name>
<reference evidence="5" key="1">
    <citation type="submission" date="2018-10" db="EMBL/GenBank/DDBJ databases">
        <title>Schaedlerella arabinophila gen. nov. sp. nov., isolated from the mouse intestinal tract and comparative analysis with the genome of the closely related altered Schaedler flora strain ASF502.</title>
        <authorList>
            <person name="Miyake S."/>
            <person name="Soh M."/>
            <person name="Seedorf H."/>
        </authorList>
    </citation>
    <scope>NUCLEOTIDE SEQUENCE [LARGE SCALE GENOMIC DNA]</scope>
    <source>
        <strain evidence="5">DSM 106076</strain>
    </source>
</reference>
<dbReference type="SUPFAM" id="SSF53474">
    <property type="entry name" value="alpha/beta-Hydrolases"/>
    <property type="match status" value="1"/>
</dbReference>
<dbReference type="GO" id="GO:0052689">
    <property type="term" value="F:carboxylic ester hydrolase activity"/>
    <property type="evidence" value="ECO:0007669"/>
    <property type="project" value="UniProtKB-ARBA"/>
</dbReference>
<dbReference type="Pfam" id="PF00561">
    <property type="entry name" value="Abhydrolase_1"/>
    <property type="match status" value="1"/>
</dbReference>
<protein>
    <submittedName>
        <fullName evidence="5">Alpha/beta fold hydrolase</fullName>
    </submittedName>
</protein>
<evidence type="ECO:0000259" key="4">
    <source>
        <dbReference type="Pfam" id="PF12146"/>
    </source>
</evidence>
<sequence length="299" mass="32741">MLTACAGKEDIDTITSHTEEYLAEELDIGGMQETMVDGTKADTETEEFTYETQTLYAMNGEKQLYGIVYIPQNAGEQMPAVIYSHGFGGTHHSGAAYADILARNGYVVYCFDFCGGGPGSKSDGSMTEMSLLTEQSDLEAVLSMIQELPYVDGNSIALLGESQGGAVSAVTSAAHKDEVDGLILLYPAFVMADNTRKEFSSLEDIPETYTLMGMTVGRRYAEDLLDYDFYQVIGQYDKDVLLLHGDSDRIVPVSYSERAVQVYPSAQLEIFSGTGHGFYGNDVEKAADYILEYLKEQFG</sequence>
<evidence type="ECO:0000259" key="3">
    <source>
        <dbReference type="Pfam" id="PF00561"/>
    </source>
</evidence>
<dbReference type="InterPro" id="IPR000073">
    <property type="entry name" value="AB_hydrolase_1"/>
</dbReference>
<organism evidence="5 6">
    <name type="scientific">Schaedlerella arabinosiphila</name>
    <dbReference type="NCBI Taxonomy" id="2044587"/>
    <lineage>
        <taxon>Bacteria</taxon>
        <taxon>Bacillati</taxon>
        <taxon>Bacillota</taxon>
        <taxon>Clostridia</taxon>
        <taxon>Lachnospirales</taxon>
        <taxon>Lachnospiraceae</taxon>
        <taxon>Schaedlerella</taxon>
    </lineage>
</organism>
<keyword evidence="1 5" id="KW-0378">Hydrolase</keyword>
<evidence type="ECO:0000256" key="1">
    <source>
        <dbReference type="ARBA" id="ARBA00022801"/>
    </source>
</evidence>
<evidence type="ECO:0000256" key="2">
    <source>
        <dbReference type="ARBA" id="ARBA00038115"/>
    </source>
</evidence>
<dbReference type="InterPro" id="IPR050261">
    <property type="entry name" value="FrsA_esterase"/>
</dbReference>
<keyword evidence="6" id="KW-1185">Reference proteome</keyword>
<dbReference type="InterPro" id="IPR029058">
    <property type="entry name" value="AB_hydrolase_fold"/>
</dbReference>
<proteinExistence type="inferred from homology"/>
<feature type="domain" description="AB hydrolase-1" evidence="3">
    <location>
        <begin position="214"/>
        <end position="278"/>
    </location>
</feature>
<evidence type="ECO:0000313" key="5">
    <source>
        <dbReference type="EMBL" id="RRK35285.1"/>
    </source>
</evidence>
<dbReference type="AlphaFoldDB" id="A0A3R8JTM8"/>
<accession>A0A3R8JTM8</accession>
<dbReference type="Pfam" id="PF12146">
    <property type="entry name" value="Hydrolase_4"/>
    <property type="match status" value="1"/>
</dbReference>
<comment type="similarity">
    <text evidence="2">Belongs to the AB hydrolase superfamily. FUS2 hydrolase family.</text>
</comment>
<dbReference type="Proteomes" id="UP000274920">
    <property type="component" value="Unassembled WGS sequence"/>
</dbReference>
<comment type="caution">
    <text evidence="5">The sequence shown here is derived from an EMBL/GenBank/DDBJ whole genome shotgun (WGS) entry which is preliminary data.</text>
</comment>
<dbReference type="PANTHER" id="PTHR22946">
    <property type="entry name" value="DIENELACTONE HYDROLASE DOMAIN-CONTAINING PROTEIN-RELATED"/>
    <property type="match status" value="1"/>
</dbReference>
<dbReference type="PANTHER" id="PTHR22946:SF9">
    <property type="entry name" value="POLYKETIDE TRANSFERASE AF380"/>
    <property type="match status" value="1"/>
</dbReference>
<evidence type="ECO:0000313" key="6">
    <source>
        <dbReference type="Proteomes" id="UP000274920"/>
    </source>
</evidence>
<dbReference type="InterPro" id="IPR022742">
    <property type="entry name" value="Hydrolase_4"/>
</dbReference>